<feature type="region of interest" description="Disordered" evidence="1">
    <location>
        <begin position="1"/>
        <end position="95"/>
    </location>
</feature>
<dbReference type="EMBL" id="ML119059">
    <property type="protein sequence ID" value="ROT36432.1"/>
    <property type="molecule type" value="Genomic_DNA"/>
</dbReference>
<evidence type="ECO:0000313" key="3">
    <source>
        <dbReference type="Proteomes" id="UP000272025"/>
    </source>
</evidence>
<evidence type="ECO:0000313" key="2">
    <source>
        <dbReference type="EMBL" id="ROT36432.1"/>
    </source>
</evidence>
<dbReference type="AlphaFoldDB" id="A0A3N2PPJ3"/>
<keyword evidence="3" id="KW-1185">Reference proteome</keyword>
<dbReference type="GeneID" id="39578494"/>
<evidence type="ECO:0000256" key="1">
    <source>
        <dbReference type="SAM" id="MobiDB-lite"/>
    </source>
</evidence>
<name>A0A3N2PPJ3_SODAK</name>
<sequence length="107" mass="11238">MVREGTRSQTGNSRPRIFPAVESAPAAVRKRTSQATTKTKKTAEDPVPKAAKPTGVTKSKAKVTKGPKKAKTETGNKGAPKTAKVGGGHEANVDNCCSVNGSMFWEL</sequence>
<reference evidence="2 3" key="1">
    <citation type="journal article" date="2018" name="Mol. Ecol.">
        <title>The obligate alkalophilic soda-lake fungus Sodiomyces alkalinus has shifted to a protein diet.</title>
        <authorList>
            <person name="Grum-Grzhimaylo A.A."/>
            <person name="Falkoski D.L."/>
            <person name="van den Heuvel J."/>
            <person name="Valero-Jimenez C.A."/>
            <person name="Min B."/>
            <person name="Choi I.G."/>
            <person name="Lipzen A."/>
            <person name="Daum C.G."/>
            <person name="Aanen D.K."/>
            <person name="Tsang A."/>
            <person name="Henrissat B."/>
            <person name="Bilanenko E.N."/>
            <person name="de Vries R.P."/>
            <person name="van Kan J.A.L."/>
            <person name="Grigoriev I.V."/>
            <person name="Debets A.J.M."/>
        </authorList>
    </citation>
    <scope>NUCLEOTIDE SEQUENCE [LARGE SCALE GENOMIC DNA]</scope>
    <source>
        <strain evidence="2 3">F11</strain>
    </source>
</reference>
<accession>A0A3N2PPJ3</accession>
<proteinExistence type="predicted"/>
<dbReference type="OrthoDB" id="4851399at2759"/>
<gene>
    <name evidence="2" type="ORF">SODALDRAFT_325767</name>
</gene>
<feature type="compositionally biased region" description="Basic residues" evidence="1">
    <location>
        <begin position="59"/>
        <end position="69"/>
    </location>
</feature>
<organism evidence="2 3">
    <name type="scientific">Sodiomyces alkalinus (strain CBS 110278 / VKM F-3762 / F11)</name>
    <name type="common">Alkaliphilic filamentous fungus</name>
    <dbReference type="NCBI Taxonomy" id="1314773"/>
    <lineage>
        <taxon>Eukaryota</taxon>
        <taxon>Fungi</taxon>
        <taxon>Dikarya</taxon>
        <taxon>Ascomycota</taxon>
        <taxon>Pezizomycotina</taxon>
        <taxon>Sordariomycetes</taxon>
        <taxon>Hypocreomycetidae</taxon>
        <taxon>Glomerellales</taxon>
        <taxon>Plectosphaerellaceae</taxon>
        <taxon>Sodiomyces</taxon>
    </lineage>
</organism>
<protein>
    <submittedName>
        <fullName evidence="2">Uncharacterized protein</fullName>
    </submittedName>
</protein>
<dbReference type="Proteomes" id="UP000272025">
    <property type="component" value="Unassembled WGS sequence"/>
</dbReference>
<dbReference type="RefSeq" id="XP_028464238.1">
    <property type="nucleotide sequence ID" value="XM_028610016.1"/>
</dbReference>